<reference evidence="1 2" key="1">
    <citation type="journal article" date="2011" name="Front. Microbiol.">
        <title>Genomic signatures of strain selection and enhancement in Bacillus atrophaeus var. globigii, a historical biowarfare simulant.</title>
        <authorList>
            <person name="Gibbons H.S."/>
            <person name="Broomall S.M."/>
            <person name="McNew L.A."/>
            <person name="Daligault H."/>
            <person name="Chapman C."/>
            <person name="Bruce D."/>
            <person name="Karavis M."/>
            <person name="Krepps M."/>
            <person name="McGregor P.A."/>
            <person name="Hong C."/>
            <person name="Park K.H."/>
            <person name="Akmal A."/>
            <person name="Feldman A."/>
            <person name="Lin J.S."/>
            <person name="Chang W.E."/>
            <person name="Higgs B.W."/>
            <person name="Demirev P."/>
            <person name="Lindquist J."/>
            <person name="Liem A."/>
            <person name="Fochler E."/>
            <person name="Read T.D."/>
            <person name="Tapia R."/>
            <person name="Johnson S."/>
            <person name="Bishop-Lilly K.A."/>
            <person name="Detter C."/>
            <person name="Han C."/>
            <person name="Sozhamannan S."/>
            <person name="Rosenzweig C.N."/>
            <person name="Skowronski E.W."/>
        </authorList>
    </citation>
    <scope>NUCLEOTIDE SEQUENCE [LARGE SCALE GENOMIC DNA]</scope>
    <source>
        <strain evidence="1 2">MLST1</strain>
    </source>
</reference>
<evidence type="ECO:0000313" key="2">
    <source>
        <dbReference type="Proteomes" id="UP000288293"/>
    </source>
</evidence>
<dbReference type="RefSeq" id="WP_126804655.1">
    <property type="nucleotide sequence ID" value="NZ_PIPL01000004.1"/>
</dbReference>
<protein>
    <submittedName>
        <fullName evidence="1">Uncharacterized protein</fullName>
    </submittedName>
</protein>
<dbReference type="OrthoDB" id="9154408at2"/>
<dbReference type="Proteomes" id="UP000288293">
    <property type="component" value="Unassembled WGS sequence"/>
</dbReference>
<accession>A0A432W1C0</accession>
<dbReference type="EMBL" id="PIPL01000004">
    <property type="protein sequence ID" value="RUO23015.1"/>
    <property type="molecule type" value="Genomic_DNA"/>
</dbReference>
<keyword evidence="2" id="KW-1185">Reference proteome</keyword>
<proteinExistence type="predicted"/>
<dbReference type="AlphaFoldDB" id="A0A432W1C0"/>
<sequence>MPDILLARPHPFIVSQVKPFLSAAQLTYAAAENEDDLKRLGKTARAAVVSLALQSALPLSAKEVVDKLRAASPDLPLVFASLLTHDQAKSQIRRLLPDADNNYLYFSKTDLDTPEGQQKLTRALRNIMK</sequence>
<gene>
    <name evidence="1" type="ORF">CWE09_13880</name>
</gene>
<organism evidence="1 2">
    <name type="scientific">Aliidiomarina minuta</name>
    <dbReference type="NCBI Taxonomy" id="880057"/>
    <lineage>
        <taxon>Bacteria</taxon>
        <taxon>Pseudomonadati</taxon>
        <taxon>Pseudomonadota</taxon>
        <taxon>Gammaproteobacteria</taxon>
        <taxon>Alteromonadales</taxon>
        <taxon>Idiomarinaceae</taxon>
        <taxon>Aliidiomarina</taxon>
    </lineage>
</organism>
<evidence type="ECO:0000313" key="1">
    <source>
        <dbReference type="EMBL" id="RUO23015.1"/>
    </source>
</evidence>
<name>A0A432W1C0_9GAMM</name>
<comment type="caution">
    <text evidence="1">The sequence shown here is derived from an EMBL/GenBank/DDBJ whole genome shotgun (WGS) entry which is preliminary data.</text>
</comment>